<dbReference type="PANTHER" id="PTHR46268">
    <property type="entry name" value="STRESS RESPONSE PROTEIN NHAX"/>
    <property type="match status" value="1"/>
</dbReference>
<sequence>MKPIKRAVVALDMSEVDQSILKMTDLARDIFELNKLYFIHIIPDFGAPQDPDLVFHNKFTTDVPVDEAVEKKLQQSIDRHIRHRKSLETAIEVIEGKPYRKLAHWAEVKDANLLIFGKKRKSTGSGITARRAARQVGCNLFLIPENPPSTINRILVPMDFSENSVRALEQALLVRKHYPEAGIQVVHLIRTLTADHYYGLSQVASYRAEALLAARKAYDKILEQLSVSEAEVPIVFLDDHYGNVFRHLWEYTEEEQPDLVIIGAQGHSAMHHFLYGSVTEDFVDYCEGIPILVVR</sequence>
<dbReference type="RefSeq" id="WP_099154885.1">
    <property type="nucleotide sequence ID" value="NZ_PDUD01000050.1"/>
</dbReference>
<dbReference type="EMBL" id="PDUD01000050">
    <property type="protein sequence ID" value="PHN01699.1"/>
    <property type="molecule type" value="Genomic_DNA"/>
</dbReference>
<dbReference type="InterPro" id="IPR014729">
    <property type="entry name" value="Rossmann-like_a/b/a_fold"/>
</dbReference>
<protein>
    <recommendedName>
        <fullName evidence="2">UspA domain-containing protein</fullName>
    </recommendedName>
</protein>
<dbReference type="SUPFAM" id="SSF52402">
    <property type="entry name" value="Adenine nucleotide alpha hydrolases-like"/>
    <property type="match status" value="2"/>
</dbReference>
<comment type="caution">
    <text evidence="3">The sequence shown here is derived from an EMBL/GenBank/DDBJ whole genome shotgun (WGS) entry which is preliminary data.</text>
</comment>
<accession>A0A2D0N0M7</accession>
<name>A0A2D0N0M7_FLAN2</name>
<feature type="domain" description="UspA" evidence="2">
    <location>
        <begin position="152"/>
        <end position="295"/>
    </location>
</feature>
<dbReference type="Pfam" id="PF00582">
    <property type="entry name" value="Usp"/>
    <property type="match status" value="1"/>
</dbReference>
<evidence type="ECO:0000313" key="3">
    <source>
        <dbReference type="EMBL" id="PHN01699.1"/>
    </source>
</evidence>
<organism evidence="3 4">
    <name type="scientific">Flavilitoribacter nigricans (strain ATCC 23147 / DSM 23189 / NBRC 102662 / NCIMB 1420 / SS-2)</name>
    <name type="common">Lewinella nigricans</name>
    <dbReference type="NCBI Taxonomy" id="1122177"/>
    <lineage>
        <taxon>Bacteria</taxon>
        <taxon>Pseudomonadati</taxon>
        <taxon>Bacteroidota</taxon>
        <taxon>Saprospiria</taxon>
        <taxon>Saprospirales</taxon>
        <taxon>Lewinellaceae</taxon>
        <taxon>Flavilitoribacter</taxon>
    </lineage>
</organism>
<dbReference type="Proteomes" id="UP000223913">
    <property type="component" value="Unassembled WGS sequence"/>
</dbReference>
<dbReference type="CDD" id="cd00293">
    <property type="entry name" value="USP-like"/>
    <property type="match status" value="1"/>
</dbReference>
<dbReference type="OrthoDB" id="1522996at2"/>
<dbReference type="PRINTS" id="PR01438">
    <property type="entry name" value="UNVRSLSTRESS"/>
</dbReference>
<proteinExistence type="inferred from homology"/>
<dbReference type="InterPro" id="IPR006015">
    <property type="entry name" value="Universal_stress_UspA"/>
</dbReference>
<keyword evidence="4" id="KW-1185">Reference proteome</keyword>
<dbReference type="AlphaFoldDB" id="A0A2D0N0M7"/>
<dbReference type="InterPro" id="IPR006016">
    <property type="entry name" value="UspA"/>
</dbReference>
<reference evidence="3 4" key="1">
    <citation type="submission" date="2017-10" db="EMBL/GenBank/DDBJ databases">
        <title>The draft genome sequence of Lewinella nigricans NBRC 102662.</title>
        <authorList>
            <person name="Wang K."/>
        </authorList>
    </citation>
    <scope>NUCLEOTIDE SEQUENCE [LARGE SCALE GENOMIC DNA]</scope>
    <source>
        <strain evidence="3 4">NBRC 102662</strain>
    </source>
</reference>
<comment type="similarity">
    <text evidence="1">Belongs to the universal stress protein A family.</text>
</comment>
<gene>
    <name evidence="3" type="ORF">CRP01_35725</name>
</gene>
<dbReference type="PANTHER" id="PTHR46268:SF6">
    <property type="entry name" value="UNIVERSAL STRESS PROTEIN UP12"/>
    <property type="match status" value="1"/>
</dbReference>
<evidence type="ECO:0000256" key="1">
    <source>
        <dbReference type="ARBA" id="ARBA00008791"/>
    </source>
</evidence>
<evidence type="ECO:0000259" key="2">
    <source>
        <dbReference type="Pfam" id="PF00582"/>
    </source>
</evidence>
<evidence type="ECO:0000313" key="4">
    <source>
        <dbReference type="Proteomes" id="UP000223913"/>
    </source>
</evidence>
<dbReference type="Gene3D" id="3.40.50.620">
    <property type="entry name" value="HUPs"/>
    <property type="match status" value="2"/>
</dbReference>